<sequence length="309" mass="33663">MKRNNQNWMISAGALAVLTMVMAVRAGAAGSEGVTVQGPVLHAEAVARAPLSATGVSGAVLATMLDQSSGSAATHAAEVHGMGGVVTHDVLTPAVDVRSGLTDYAQPSNPTVPPVYNVADGYRPMPGAYRYDQRHVVQNDNQRSAGANRPFTDLWALTYFSQDDRGLAVGNWLSVRTMRSVRQGAQYGTQFMVPAPAQTQTVMLTAHSAFRVHREAEVPFGKVLQQWQNGPQFAQLVLREGPGAQEAALCWNYALATAGRLVCQVWQVPEQWRPGQPLVDKGIYIDDDREYYEGESGHRYWRREAARAE</sequence>
<keyword evidence="3" id="KW-1185">Reference proteome</keyword>
<evidence type="ECO:0000256" key="1">
    <source>
        <dbReference type="SAM" id="SignalP"/>
    </source>
</evidence>
<dbReference type="EMBL" id="RRUE01000001">
    <property type="protein sequence ID" value="RRN45440.1"/>
    <property type="molecule type" value="Genomic_DNA"/>
</dbReference>
<keyword evidence="1" id="KW-0732">Signal</keyword>
<gene>
    <name evidence="2" type="ORF">EHV23_04375</name>
</gene>
<organism evidence="2 3">
    <name type="scientific">Lautropia dentalis</name>
    <dbReference type="NCBI Taxonomy" id="2490857"/>
    <lineage>
        <taxon>Bacteria</taxon>
        <taxon>Pseudomonadati</taxon>
        <taxon>Pseudomonadota</taxon>
        <taxon>Betaproteobacteria</taxon>
        <taxon>Burkholderiales</taxon>
        <taxon>Burkholderiaceae</taxon>
        <taxon>Lautropia</taxon>
    </lineage>
</organism>
<comment type="caution">
    <text evidence="2">The sequence shown here is derived from an EMBL/GenBank/DDBJ whole genome shotgun (WGS) entry which is preliminary data.</text>
</comment>
<evidence type="ECO:0000313" key="2">
    <source>
        <dbReference type="EMBL" id="RRN45440.1"/>
    </source>
</evidence>
<feature type="chain" id="PRO_5018626124" evidence="1">
    <location>
        <begin position="29"/>
        <end position="309"/>
    </location>
</feature>
<accession>A0A3R8LS10</accession>
<proteinExistence type="predicted"/>
<evidence type="ECO:0000313" key="3">
    <source>
        <dbReference type="Proteomes" id="UP000270261"/>
    </source>
</evidence>
<dbReference type="Proteomes" id="UP000270261">
    <property type="component" value="Unassembled WGS sequence"/>
</dbReference>
<dbReference type="RefSeq" id="WP_125094869.1">
    <property type="nucleotide sequence ID" value="NZ_RRUE01000001.1"/>
</dbReference>
<dbReference type="AlphaFoldDB" id="A0A3R8LS10"/>
<dbReference type="OrthoDB" id="9929232at2"/>
<reference evidence="2 3" key="1">
    <citation type="submission" date="2018-11" db="EMBL/GenBank/DDBJ databases">
        <title>Genome sequencing of Lautropia sp. KCOM 2505 (= ChDC F240).</title>
        <authorList>
            <person name="Kook J.-K."/>
            <person name="Park S.-N."/>
            <person name="Lim Y.K."/>
        </authorList>
    </citation>
    <scope>NUCLEOTIDE SEQUENCE [LARGE SCALE GENOMIC DNA]</scope>
    <source>
        <strain evidence="2 3">KCOM 2505</strain>
    </source>
</reference>
<name>A0A3R8LS10_9BURK</name>
<feature type="signal peptide" evidence="1">
    <location>
        <begin position="1"/>
        <end position="28"/>
    </location>
</feature>
<protein>
    <submittedName>
        <fullName evidence="2">Uncharacterized protein</fullName>
    </submittedName>
</protein>